<dbReference type="RefSeq" id="WP_146523909.1">
    <property type="nucleotide sequence ID" value="NZ_SJPV01000001.1"/>
</dbReference>
<name>A0A5C6DZ49_9BACT</name>
<evidence type="ECO:0000256" key="1">
    <source>
        <dbReference type="SAM" id="MobiDB-lite"/>
    </source>
</evidence>
<protein>
    <recommendedName>
        <fullName evidence="4">TIGR03067 domain-containing protein</fullName>
    </recommendedName>
</protein>
<organism evidence="2 3">
    <name type="scientific">Novipirellula artificiosorum</name>
    <dbReference type="NCBI Taxonomy" id="2528016"/>
    <lineage>
        <taxon>Bacteria</taxon>
        <taxon>Pseudomonadati</taxon>
        <taxon>Planctomycetota</taxon>
        <taxon>Planctomycetia</taxon>
        <taxon>Pirellulales</taxon>
        <taxon>Pirellulaceae</taxon>
        <taxon>Novipirellula</taxon>
    </lineage>
</organism>
<dbReference type="Proteomes" id="UP000319143">
    <property type="component" value="Unassembled WGS sequence"/>
</dbReference>
<keyword evidence="3" id="KW-1185">Reference proteome</keyword>
<dbReference type="EMBL" id="SJPV01000001">
    <property type="protein sequence ID" value="TWU41725.1"/>
    <property type="molecule type" value="Genomic_DNA"/>
</dbReference>
<feature type="region of interest" description="Disordered" evidence="1">
    <location>
        <begin position="153"/>
        <end position="173"/>
    </location>
</feature>
<feature type="compositionally biased region" description="Basic and acidic residues" evidence="1">
    <location>
        <begin position="161"/>
        <end position="173"/>
    </location>
</feature>
<evidence type="ECO:0000313" key="3">
    <source>
        <dbReference type="Proteomes" id="UP000319143"/>
    </source>
</evidence>
<dbReference type="AlphaFoldDB" id="A0A5C6DZ49"/>
<gene>
    <name evidence="2" type="ORF">Poly41_00170</name>
</gene>
<evidence type="ECO:0008006" key="4">
    <source>
        <dbReference type="Google" id="ProtNLM"/>
    </source>
</evidence>
<reference evidence="2 3" key="1">
    <citation type="submission" date="2019-02" db="EMBL/GenBank/DDBJ databases">
        <title>Deep-cultivation of Planctomycetes and their phenomic and genomic characterization uncovers novel biology.</title>
        <authorList>
            <person name="Wiegand S."/>
            <person name="Jogler M."/>
            <person name="Boedeker C."/>
            <person name="Pinto D."/>
            <person name="Vollmers J."/>
            <person name="Rivas-Marin E."/>
            <person name="Kohn T."/>
            <person name="Peeters S.H."/>
            <person name="Heuer A."/>
            <person name="Rast P."/>
            <person name="Oberbeckmann S."/>
            <person name="Bunk B."/>
            <person name="Jeske O."/>
            <person name="Meyerdierks A."/>
            <person name="Storesund J.E."/>
            <person name="Kallscheuer N."/>
            <person name="Luecker S."/>
            <person name="Lage O.M."/>
            <person name="Pohl T."/>
            <person name="Merkel B.J."/>
            <person name="Hornburger P."/>
            <person name="Mueller R.-W."/>
            <person name="Bruemmer F."/>
            <person name="Labrenz M."/>
            <person name="Spormann A.M."/>
            <person name="Op Den Camp H."/>
            <person name="Overmann J."/>
            <person name="Amann R."/>
            <person name="Jetten M.S.M."/>
            <person name="Mascher T."/>
            <person name="Medema M.H."/>
            <person name="Devos D.P."/>
            <person name="Kaster A.-K."/>
            <person name="Ovreas L."/>
            <person name="Rohde M."/>
            <person name="Galperin M.Y."/>
            <person name="Jogler C."/>
        </authorList>
    </citation>
    <scope>NUCLEOTIDE SEQUENCE [LARGE SCALE GENOMIC DNA]</scope>
    <source>
        <strain evidence="2 3">Poly41</strain>
    </source>
</reference>
<comment type="caution">
    <text evidence="2">The sequence shown here is derived from an EMBL/GenBank/DDBJ whole genome shotgun (WGS) entry which is preliminary data.</text>
</comment>
<dbReference type="OrthoDB" id="281482at2"/>
<accession>A0A5C6DZ49</accession>
<evidence type="ECO:0000313" key="2">
    <source>
        <dbReference type="EMBL" id="TWU41725.1"/>
    </source>
</evidence>
<sequence>MSRPFLLLLAGLILVLCEPAIGKDPSAKNKETSAKKTTGDAKRLQGTWMADLEPGLQGRLVLDGSTLLYVHINDRRETVIWDGHFAVNEQTTPKQMDWTPLRRREKSPQASLAIYRLEGDLLLLIGSTESERPVAFYSGGGDTRPKTVIFHRAQANSKQRLTSEGRSKKRSAE</sequence>
<proteinExistence type="predicted"/>